<dbReference type="Pfam" id="PF07992">
    <property type="entry name" value="Pyr_redox_2"/>
    <property type="match status" value="1"/>
</dbReference>
<feature type="domain" description="FAD/NAD(P)-binding" evidence="6">
    <location>
        <begin position="6"/>
        <end position="323"/>
    </location>
</feature>
<evidence type="ECO:0000313" key="7">
    <source>
        <dbReference type="EMBL" id="PIP60150.1"/>
    </source>
</evidence>
<organism evidence="7 8">
    <name type="scientific">Candidatus Uhrbacteria bacterium CG22_combo_CG10-13_8_21_14_all_47_17</name>
    <dbReference type="NCBI Taxonomy" id="1975041"/>
    <lineage>
        <taxon>Bacteria</taxon>
        <taxon>Candidatus Uhriibacteriota</taxon>
    </lineage>
</organism>
<dbReference type="SUPFAM" id="SSF51905">
    <property type="entry name" value="FAD/NAD(P)-binding domain"/>
    <property type="match status" value="2"/>
</dbReference>
<evidence type="ECO:0000256" key="3">
    <source>
        <dbReference type="ARBA" id="ARBA00022630"/>
    </source>
</evidence>
<reference evidence="7 8" key="1">
    <citation type="submission" date="2017-09" db="EMBL/GenBank/DDBJ databases">
        <title>Depth-based differentiation of microbial function through sediment-hosted aquifers and enrichment of novel symbionts in the deep terrestrial subsurface.</title>
        <authorList>
            <person name="Probst A.J."/>
            <person name="Ladd B."/>
            <person name="Jarett J.K."/>
            <person name="Geller-Mcgrath D.E."/>
            <person name="Sieber C.M."/>
            <person name="Emerson J.B."/>
            <person name="Anantharaman K."/>
            <person name="Thomas B.C."/>
            <person name="Malmstrom R."/>
            <person name="Stieglmeier M."/>
            <person name="Klingl A."/>
            <person name="Woyke T."/>
            <person name="Ryan C.M."/>
            <person name="Banfield J.F."/>
        </authorList>
    </citation>
    <scope>NUCLEOTIDE SEQUENCE [LARGE SCALE GENOMIC DNA]</scope>
    <source>
        <strain evidence="7">CG22_combo_CG10-13_8_21_14_all_47_17</strain>
    </source>
</reference>
<comment type="caution">
    <text evidence="7">The sequence shown here is derived from an EMBL/GenBank/DDBJ whole genome shotgun (WGS) entry which is preliminary data.</text>
</comment>
<keyword evidence="5" id="KW-0560">Oxidoreductase</keyword>
<dbReference type="InterPro" id="IPR023753">
    <property type="entry name" value="FAD/NAD-binding_dom"/>
</dbReference>
<dbReference type="PRINTS" id="PR00368">
    <property type="entry name" value="FADPNR"/>
</dbReference>
<evidence type="ECO:0000256" key="1">
    <source>
        <dbReference type="ARBA" id="ARBA00001974"/>
    </source>
</evidence>
<gene>
    <name evidence="7" type="ORF">COX00_04755</name>
</gene>
<dbReference type="EMBL" id="PCSZ01000079">
    <property type="protein sequence ID" value="PIP60150.1"/>
    <property type="molecule type" value="Genomic_DNA"/>
</dbReference>
<dbReference type="GO" id="GO:0019646">
    <property type="term" value="P:aerobic electron transport chain"/>
    <property type="evidence" value="ECO:0007669"/>
    <property type="project" value="TreeGrafter"/>
</dbReference>
<proteinExistence type="inferred from homology"/>
<keyword evidence="4" id="KW-0274">FAD</keyword>
<evidence type="ECO:0000313" key="8">
    <source>
        <dbReference type="Proteomes" id="UP000231581"/>
    </source>
</evidence>
<evidence type="ECO:0000256" key="2">
    <source>
        <dbReference type="ARBA" id="ARBA00005272"/>
    </source>
</evidence>
<accession>A0A2H0BSX7</accession>
<dbReference type="GO" id="GO:0003955">
    <property type="term" value="F:NAD(P)H dehydrogenase (quinone) activity"/>
    <property type="evidence" value="ECO:0007669"/>
    <property type="project" value="TreeGrafter"/>
</dbReference>
<name>A0A2H0BSX7_9BACT</name>
<dbReference type="Proteomes" id="UP000231581">
    <property type="component" value="Unassembled WGS sequence"/>
</dbReference>
<comment type="cofactor">
    <cofactor evidence="1">
        <name>FAD</name>
        <dbReference type="ChEBI" id="CHEBI:57692"/>
    </cofactor>
</comment>
<dbReference type="InterPro" id="IPR036188">
    <property type="entry name" value="FAD/NAD-bd_sf"/>
</dbReference>
<dbReference type="AlphaFoldDB" id="A0A2H0BSX7"/>
<sequence length="392" mass="43512">MLHMKRIAIVGAGFVGLRVARLLAKHAENRFTVVLIDKKDRFLFTPWLIDMLAGKMPLEQITASIPTIAKRDGFIFIKGEVHDINRKEKTFTIHAEGTQKMTYDKLVLAHGADTCYYGIPGAKEHTLPLKSIGDAKRAQESLLHLMREAEQTADSKERARLLTLAVVGGGPSGIEAIFSIKNFIQKKQTDGTIDPTLSLRYHLIQAAPQILPGFSQTAVNIANRELDNHSIQTYTSEAVIKIEKNTIYTVSGKMIPAHFILWTAGIEACPINIDPNVEIVKGYPTVDNYLRLDDSIFCAGDISNLKTKGVHVPKTAQVAMEMAEVVAANILKEDAGARLRPFHAETKGTIITLGKTGFVDLFHTLAFETPLANKLRRAFYRFRFKQMTGLDS</sequence>
<comment type="similarity">
    <text evidence="2">Belongs to the NADH dehydrogenase family.</text>
</comment>
<dbReference type="Gene3D" id="3.50.50.100">
    <property type="match status" value="1"/>
</dbReference>
<protein>
    <recommendedName>
        <fullName evidence="6">FAD/NAD(P)-binding domain-containing protein</fullName>
    </recommendedName>
</protein>
<dbReference type="InterPro" id="IPR051169">
    <property type="entry name" value="NADH-Q_oxidoreductase"/>
</dbReference>
<dbReference type="PANTHER" id="PTHR42913:SF3">
    <property type="entry name" value="64 KDA MITOCHONDRIAL NADH DEHYDROGENASE (EUROFUNG)"/>
    <property type="match status" value="1"/>
</dbReference>
<evidence type="ECO:0000256" key="5">
    <source>
        <dbReference type="ARBA" id="ARBA00023002"/>
    </source>
</evidence>
<dbReference type="PANTHER" id="PTHR42913">
    <property type="entry name" value="APOPTOSIS-INDUCING FACTOR 1"/>
    <property type="match status" value="1"/>
</dbReference>
<evidence type="ECO:0000256" key="4">
    <source>
        <dbReference type="ARBA" id="ARBA00022827"/>
    </source>
</evidence>
<keyword evidence="3" id="KW-0285">Flavoprotein</keyword>
<evidence type="ECO:0000259" key="6">
    <source>
        <dbReference type="Pfam" id="PF07992"/>
    </source>
</evidence>